<dbReference type="CDD" id="cd00866">
    <property type="entry name" value="PEBP_euk"/>
    <property type="match status" value="1"/>
</dbReference>
<protein>
    <recommendedName>
        <fullName evidence="5">PEBP-like protein</fullName>
    </recommendedName>
</protein>
<feature type="non-terminal residue" evidence="3">
    <location>
        <position position="271"/>
    </location>
</feature>
<feature type="region of interest" description="Disordered" evidence="1">
    <location>
        <begin position="222"/>
        <end position="243"/>
    </location>
</feature>
<proteinExistence type="predicted"/>
<reference evidence="3" key="1">
    <citation type="submission" date="2022-06" db="EMBL/GenBank/DDBJ databases">
        <title>Genome Sequence of Candolleomyces eurysporus.</title>
        <authorList>
            <person name="Buettner E."/>
        </authorList>
    </citation>
    <scope>NUCLEOTIDE SEQUENCE</scope>
    <source>
        <strain evidence="3">VTCC 930004</strain>
    </source>
</reference>
<gene>
    <name evidence="3" type="ORF">H1R20_g7031</name>
</gene>
<dbReference type="Proteomes" id="UP001140091">
    <property type="component" value="Unassembled WGS sequence"/>
</dbReference>
<dbReference type="SUPFAM" id="SSF49777">
    <property type="entry name" value="PEBP-like"/>
    <property type="match status" value="1"/>
</dbReference>
<evidence type="ECO:0000256" key="1">
    <source>
        <dbReference type="SAM" id="MobiDB-lite"/>
    </source>
</evidence>
<dbReference type="Pfam" id="PF01161">
    <property type="entry name" value="PBP"/>
    <property type="match status" value="1"/>
</dbReference>
<dbReference type="InterPro" id="IPR036610">
    <property type="entry name" value="PEBP-like_sf"/>
</dbReference>
<evidence type="ECO:0000313" key="4">
    <source>
        <dbReference type="Proteomes" id="UP001140091"/>
    </source>
</evidence>
<dbReference type="InterPro" id="IPR008914">
    <property type="entry name" value="PEBP"/>
</dbReference>
<evidence type="ECO:0000256" key="2">
    <source>
        <dbReference type="SAM" id="SignalP"/>
    </source>
</evidence>
<organism evidence="3 4">
    <name type="scientific">Candolleomyces eurysporus</name>
    <dbReference type="NCBI Taxonomy" id="2828524"/>
    <lineage>
        <taxon>Eukaryota</taxon>
        <taxon>Fungi</taxon>
        <taxon>Dikarya</taxon>
        <taxon>Basidiomycota</taxon>
        <taxon>Agaricomycotina</taxon>
        <taxon>Agaricomycetes</taxon>
        <taxon>Agaricomycetidae</taxon>
        <taxon>Agaricales</taxon>
        <taxon>Agaricineae</taxon>
        <taxon>Psathyrellaceae</taxon>
        <taxon>Candolleomyces</taxon>
    </lineage>
</organism>
<dbReference type="AlphaFoldDB" id="A0A9W8MFJ6"/>
<dbReference type="PANTHER" id="PTHR11362:SF140">
    <property type="entry name" value="PEBP-LIKE PROTEIN"/>
    <property type="match status" value="1"/>
</dbReference>
<evidence type="ECO:0000313" key="3">
    <source>
        <dbReference type="EMBL" id="KAJ2930095.1"/>
    </source>
</evidence>
<keyword evidence="4" id="KW-1185">Reference proteome</keyword>
<dbReference type="Gene3D" id="3.90.280.10">
    <property type="entry name" value="PEBP-like"/>
    <property type="match status" value="1"/>
</dbReference>
<accession>A0A9W8MFJ6</accession>
<feature type="chain" id="PRO_5040932482" description="PEBP-like protein" evidence="2">
    <location>
        <begin position="19"/>
        <end position="271"/>
    </location>
</feature>
<comment type="caution">
    <text evidence="3">The sequence shown here is derived from an EMBL/GenBank/DDBJ whole genome shotgun (WGS) entry which is preliminary data.</text>
</comment>
<dbReference type="PANTHER" id="PTHR11362">
    <property type="entry name" value="PHOSPHATIDYLETHANOLAMINE-BINDING PROTEIN"/>
    <property type="match status" value="1"/>
</dbReference>
<feature type="signal peptide" evidence="2">
    <location>
        <begin position="1"/>
        <end position="18"/>
    </location>
</feature>
<name>A0A9W8MFJ6_9AGAR</name>
<keyword evidence="2" id="KW-0732">Signal</keyword>
<dbReference type="EMBL" id="JANBPK010000850">
    <property type="protein sequence ID" value="KAJ2930095.1"/>
    <property type="molecule type" value="Genomic_DNA"/>
</dbReference>
<sequence>MLALPIIASFALLPYVAAQESLAIQAIEAHFAQARIVPDYFDSFNPSATLELDYAGTKLTPGQKVTKEQVGPTPVVTVTPANSSVTLDGTYTIAMIDVDVVGADLDEGVTRHWLVNGVTIENGVVTNSSATAITPYAGPWPAAGSGPHRYIVALYQQPSTFVAPEGFTGPLPVGVYDFEDYVEDSGLGPLVAANYINVEEGTATASQVATSAVVTSTLPAAASAGGSSTRSGGTTGTNTGTAAASTNTSGAIQLALSPIAALLAGLSIFAL</sequence>
<dbReference type="InterPro" id="IPR035810">
    <property type="entry name" value="PEBP_euk"/>
</dbReference>
<evidence type="ECO:0008006" key="5">
    <source>
        <dbReference type="Google" id="ProtNLM"/>
    </source>
</evidence>
<dbReference type="OrthoDB" id="2506647at2759"/>